<keyword evidence="1 6" id="KW-0963">Cytoplasm</keyword>
<feature type="domain" description="Methyltransferase small" evidence="7">
    <location>
        <begin position="26"/>
        <end position="162"/>
    </location>
</feature>
<comment type="caution">
    <text evidence="8">The sequence shown here is derived from an EMBL/GenBank/DDBJ whole genome shotgun (WGS) entry which is preliminary data.</text>
</comment>
<accession>A0A443YJF1</accession>
<dbReference type="EMBL" id="SAYW01000008">
    <property type="protein sequence ID" value="RWU03884.1"/>
    <property type="molecule type" value="Genomic_DNA"/>
</dbReference>
<dbReference type="RefSeq" id="WP_113649123.1">
    <property type="nucleotide sequence ID" value="NZ_QMHN01000008.1"/>
</dbReference>
<evidence type="ECO:0000256" key="3">
    <source>
        <dbReference type="ARBA" id="ARBA00022679"/>
    </source>
</evidence>
<dbReference type="AlphaFoldDB" id="A0A443YJF1"/>
<keyword evidence="3 6" id="KW-0808">Transferase</keyword>
<dbReference type="InterPro" id="IPR002052">
    <property type="entry name" value="DNA_methylase_N6_adenine_CS"/>
</dbReference>
<keyword evidence="4 6" id="KW-0949">S-adenosyl-L-methionine</keyword>
<dbReference type="Proteomes" id="UP000284120">
    <property type="component" value="Unassembled WGS sequence"/>
</dbReference>
<organism evidence="8 9">
    <name type="scientific">Pedobacter chitinilyticus</name>
    <dbReference type="NCBI Taxonomy" id="2233776"/>
    <lineage>
        <taxon>Bacteria</taxon>
        <taxon>Pseudomonadati</taxon>
        <taxon>Bacteroidota</taxon>
        <taxon>Sphingobacteriia</taxon>
        <taxon>Sphingobacteriales</taxon>
        <taxon>Sphingobacteriaceae</taxon>
        <taxon>Pedobacter</taxon>
    </lineage>
</organism>
<dbReference type="EC" id="2.1.1.223" evidence="6"/>
<name>A0A443YJF1_9SPHI</name>
<comment type="function">
    <text evidence="6">Specifically methylates the adenine in position 37 of tRNA(1)(Val) (anticodon cmo5UAC).</text>
</comment>
<dbReference type="GO" id="GO:0008033">
    <property type="term" value="P:tRNA processing"/>
    <property type="evidence" value="ECO:0007669"/>
    <property type="project" value="UniProtKB-UniRule"/>
</dbReference>
<dbReference type="GO" id="GO:0016430">
    <property type="term" value="F:tRNA (adenine-N6)-methyltransferase activity"/>
    <property type="evidence" value="ECO:0007669"/>
    <property type="project" value="UniProtKB-UniRule"/>
</dbReference>
<evidence type="ECO:0000256" key="5">
    <source>
        <dbReference type="ARBA" id="ARBA00022694"/>
    </source>
</evidence>
<dbReference type="InterPro" id="IPR007848">
    <property type="entry name" value="Small_mtfrase_dom"/>
</dbReference>
<evidence type="ECO:0000313" key="8">
    <source>
        <dbReference type="EMBL" id="RWU03884.1"/>
    </source>
</evidence>
<keyword evidence="9" id="KW-1185">Reference proteome</keyword>
<dbReference type="PANTHER" id="PTHR47739">
    <property type="entry name" value="TRNA1(VAL) (ADENINE(37)-N6)-METHYLTRANSFERASE"/>
    <property type="match status" value="1"/>
</dbReference>
<dbReference type="GO" id="GO:0032259">
    <property type="term" value="P:methylation"/>
    <property type="evidence" value="ECO:0007669"/>
    <property type="project" value="UniProtKB-KW"/>
</dbReference>
<dbReference type="PANTHER" id="PTHR47739:SF1">
    <property type="entry name" value="TRNA1(VAL) (ADENINE(37)-N6)-METHYLTRANSFERASE"/>
    <property type="match status" value="1"/>
</dbReference>
<dbReference type="HAMAP" id="MF_01872">
    <property type="entry name" value="tRNA_methyltr_YfiC"/>
    <property type="match status" value="1"/>
</dbReference>
<keyword evidence="5 6" id="KW-0819">tRNA processing</keyword>
<proteinExistence type="inferred from homology"/>
<dbReference type="GO" id="GO:0003676">
    <property type="term" value="F:nucleic acid binding"/>
    <property type="evidence" value="ECO:0007669"/>
    <property type="project" value="InterPro"/>
</dbReference>
<dbReference type="InterPro" id="IPR029063">
    <property type="entry name" value="SAM-dependent_MTases_sf"/>
</dbReference>
<evidence type="ECO:0000259" key="7">
    <source>
        <dbReference type="Pfam" id="PF05175"/>
    </source>
</evidence>
<sequence>MKHIFRFKQFEIDQTGCAMRINTDGVLLGTMAKHPDPQRILDIGTGTGVIALMLAQRFPKAQVHAVEIDEQASITAGRNFENSVFNRQLSVHHMPIEQYNNSDQFDLIVSNPPFFVNDLKNAEKKKEMARHASDTFFNDLIEKVAALLSPEGCFWVVLPVKQAQDLVEKAKMKGLFLTHLVKLHSDITKPEFRRIVCLEREKSSLAEKDFMIYESEKKYTKAYELLLKDFFLAY</sequence>
<dbReference type="OrthoDB" id="5383291at2"/>
<reference evidence="8 9" key="1">
    <citation type="submission" date="2018-06" db="EMBL/GenBank/DDBJ databases">
        <title>Pedobacter endophyticus sp. nov., an endophytic bacterium isolated from a leaf of Triticum aestivum.</title>
        <authorList>
            <person name="Zhang L."/>
        </authorList>
    </citation>
    <scope>NUCLEOTIDE SEQUENCE [LARGE SCALE GENOMIC DNA]</scope>
    <source>
        <strain evidence="8 9">CM134L-2</strain>
    </source>
</reference>
<comment type="subcellular location">
    <subcellularLocation>
        <location evidence="6">Cytoplasm</location>
    </subcellularLocation>
</comment>
<evidence type="ECO:0000256" key="2">
    <source>
        <dbReference type="ARBA" id="ARBA00022603"/>
    </source>
</evidence>
<dbReference type="Pfam" id="PF05175">
    <property type="entry name" value="MTS"/>
    <property type="match status" value="1"/>
</dbReference>
<dbReference type="InterPro" id="IPR050210">
    <property type="entry name" value="tRNA_Adenine-N(6)_MTase"/>
</dbReference>
<protein>
    <recommendedName>
        <fullName evidence="6">tRNA1(Val) (adenine(37)-N6)-methyltransferase</fullName>
        <ecNumber evidence="6">2.1.1.223</ecNumber>
    </recommendedName>
    <alternativeName>
        <fullName evidence="6">tRNA m6A37 methyltransferase</fullName>
    </alternativeName>
</protein>
<dbReference type="GO" id="GO:0005737">
    <property type="term" value="C:cytoplasm"/>
    <property type="evidence" value="ECO:0007669"/>
    <property type="project" value="UniProtKB-SubCell"/>
</dbReference>
<comment type="similarity">
    <text evidence="6">Belongs to the methyltransferase superfamily. tRNA (adenine-N(6)-)-methyltransferase family.</text>
</comment>
<dbReference type="PROSITE" id="PS00092">
    <property type="entry name" value="N6_MTASE"/>
    <property type="match status" value="1"/>
</dbReference>
<evidence type="ECO:0000256" key="1">
    <source>
        <dbReference type="ARBA" id="ARBA00022490"/>
    </source>
</evidence>
<dbReference type="CDD" id="cd02440">
    <property type="entry name" value="AdoMet_MTases"/>
    <property type="match status" value="1"/>
</dbReference>
<evidence type="ECO:0000313" key="9">
    <source>
        <dbReference type="Proteomes" id="UP000284120"/>
    </source>
</evidence>
<dbReference type="InterPro" id="IPR022882">
    <property type="entry name" value="tRNA_adenine-N6_MeTrfase"/>
</dbReference>
<keyword evidence="2 6" id="KW-0489">Methyltransferase</keyword>
<evidence type="ECO:0000256" key="6">
    <source>
        <dbReference type="HAMAP-Rule" id="MF_01872"/>
    </source>
</evidence>
<gene>
    <name evidence="8" type="ORF">DPV69_19550</name>
</gene>
<dbReference type="SUPFAM" id="SSF53335">
    <property type="entry name" value="S-adenosyl-L-methionine-dependent methyltransferases"/>
    <property type="match status" value="1"/>
</dbReference>
<dbReference type="Gene3D" id="3.40.50.150">
    <property type="entry name" value="Vaccinia Virus protein VP39"/>
    <property type="match status" value="1"/>
</dbReference>
<evidence type="ECO:0000256" key="4">
    <source>
        <dbReference type="ARBA" id="ARBA00022691"/>
    </source>
</evidence>
<comment type="catalytic activity">
    <reaction evidence="6">
        <text>adenosine(37) in tRNA1(Val) + S-adenosyl-L-methionine = N(6)-methyladenosine(37) in tRNA1(Val) + S-adenosyl-L-homocysteine + H(+)</text>
        <dbReference type="Rhea" id="RHEA:43160"/>
        <dbReference type="Rhea" id="RHEA-COMP:10369"/>
        <dbReference type="Rhea" id="RHEA-COMP:10370"/>
        <dbReference type="ChEBI" id="CHEBI:15378"/>
        <dbReference type="ChEBI" id="CHEBI:57856"/>
        <dbReference type="ChEBI" id="CHEBI:59789"/>
        <dbReference type="ChEBI" id="CHEBI:74411"/>
        <dbReference type="ChEBI" id="CHEBI:74449"/>
        <dbReference type="EC" id="2.1.1.223"/>
    </reaction>
</comment>